<evidence type="ECO:0000259" key="1">
    <source>
        <dbReference type="Pfam" id="PF01248"/>
    </source>
</evidence>
<dbReference type="Proteomes" id="UP000544052">
    <property type="component" value="Unassembled WGS sequence"/>
</dbReference>
<evidence type="ECO:0000313" key="4">
    <source>
        <dbReference type="Proteomes" id="UP000518255"/>
    </source>
</evidence>
<dbReference type="AlphaFoldDB" id="A0A7W3U0H1"/>
<name>A0A7W3U0H1_9LACO</name>
<organism evidence="3 4">
    <name type="scientific">Limosilactobacillus fastidiosus</name>
    <dbReference type="NCBI Taxonomy" id="2759855"/>
    <lineage>
        <taxon>Bacteria</taxon>
        <taxon>Bacillati</taxon>
        <taxon>Bacillota</taxon>
        <taxon>Bacilli</taxon>
        <taxon>Lactobacillales</taxon>
        <taxon>Lactobacillaceae</taxon>
        <taxon>Limosilactobacillus</taxon>
    </lineage>
</organism>
<dbReference type="InterPro" id="IPR004038">
    <property type="entry name" value="Ribosomal_eL8/eL30/eS12/Gad45"/>
</dbReference>
<comment type="caution">
    <text evidence="3">The sequence shown here is derived from an EMBL/GenBank/DDBJ whole genome shotgun (WGS) entry which is preliminary data.</text>
</comment>
<dbReference type="Gene3D" id="3.30.1330.30">
    <property type="match status" value="1"/>
</dbReference>
<feature type="domain" description="Ribosomal protein eL8/eL30/eS12/Gadd45" evidence="1">
    <location>
        <begin position="10"/>
        <end position="90"/>
    </location>
</feature>
<accession>A0A7W3U0H1</accession>
<evidence type="ECO:0000313" key="3">
    <source>
        <dbReference type="EMBL" id="MBB1086664.1"/>
    </source>
</evidence>
<keyword evidence="5" id="KW-1185">Reference proteome</keyword>
<gene>
    <name evidence="3" type="ORF">H5R63_07735</name>
    <name evidence="2" type="ORF">H5R64_00365</name>
</gene>
<sequence length="104" mass="11612">MMKNNQQFILNLLGLARRAKQIQSGEGSVLKSIQTGKAQFVFLAKDAGSATIKKFTDKCTFYQVPLCELFTKQQLSQAIGQSRTVICVTQSGFARKFEELLTMN</sequence>
<dbReference type="InterPro" id="IPR029064">
    <property type="entry name" value="Ribosomal_eL30-like_sf"/>
</dbReference>
<dbReference type="EMBL" id="JACIUZ010000011">
    <property type="protein sequence ID" value="MBB1062268.1"/>
    <property type="molecule type" value="Genomic_DNA"/>
</dbReference>
<evidence type="ECO:0000313" key="5">
    <source>
        <dbReference type="Proteomes" id="UP000544052"/>
    </source>
</evidence>
<reference evidence="4 5" key="1">
    <citation type="submission" date="2020-07" db="EMBL/GenBank/DDBJ databases">
        <title>Description of Limosilactobacillus balticus sp. nov., Limosilactobacillus agrestis sp. nov., Limosilactobacillus albertensis sp. nov., Limosilactobacillus rudii sp. nov., Limosilactobacillus fastidiosus sp. nov., five novel Limosilactobacillus species isolated from the vertebrate gastrointestinal tract, and proposal of 6 subspecies of Limosilactobacillus reuteri adapted to the gastrointestinal tract of specific vertebrate hosts.</title>
        <authorList>
            <person name="Li F."/>
            <person name="Cheng C."/>
            <person name="Zheng J."/>
            <person name="Quevedo R.M."/>
            <person name="Li J."/>
            <person name="Roos S."/>
            <person name="Gaenzle M.G."/>
            <person name="Walter J."/>
        </authorList>
    </citation>
    <scope>NUCLEOTIDE SEQUENCE [LARGE SCALE GENOMIC DNA]</scope>
    <source>
        <strain evidence="3 4">WF-MA3-C</strain>
        <strain evidence="2 5">WF-MO7-1</strain>
    </source>
</reference>
<dbReference type="EMBL" id="JACIUY010000063">
    <property type="protein sequence ID" value="MBB1086664.1"/>
    <property type="molecule type" value="Genomic_DNA"/>
</dbReference>
<evidence type="ECO:0000313" key="2">
    <source>
        <dbReference type="EMBL" id="MBB1062268.1"/>
    </source>
</evidence>
<dbReference type="Pfam" id="PF01248">
    <property type="entry name" value="Ribosomal_L7Ae"/>
    <property type="match status" value="1"/>
</dbReference>
<dbReference type="SUPFAM" id="SSF55315">
    <property type="entry name" value="L30e-like"/>
    <property type="match status" value="1"/>
</dbReference>
<proteinExistence type="predicted"/>
<dbReference type="Proteomes" id="UP000518255">
    <property type="component" value="Unassembled WGS sequence"/>
</dbReference>
<protein>
    <submittedName>
        <fullName evidence="3">Ribosomal L7Ae/L30e/S12e/Gadd45 family protein</fullName>
    </submittedName>
</protein>